<reference evidence="4" key="1">
    <citation type="submission" date="2019-12" db="EMBL/GenBank/DDBJ databases">
        <title>Genome sequencing and annotation of Brassica cretica.</title>
        <authorList>
            <person name="Studholme D.J."/>
            <person name="Sarris P."/>
        </authorList>
    </citation>
    <scope>NUCLEOTIDE SEQUENCE</scope>
    <source>
        <strain evidence="4">PFS-109/04</strain>
        <tissue evidence="4">Leaf</tissue>
    </source>
</reference>
<dbReference type="AlphaFoldDB" id="A0A8S9P5L5"/>
<dbReference type="PROSITE" id="PS00600">
    <property type="entry name" value="AA_TRANSFER_CLASS_3"/>
    <property type="match status" value="1"/>
</dbReference>
<dbReference type="Proteomes" id="UP000712600">
    <property type="component" value="Unassembled WGS sequence"/>
</dbReference>
<dbReference type="Pfam" id="PF00202">
    <property type="entry name" value="Aminotran_3"/>
    <property type="match status" value="2"/>
</dbReference>
<dbReference type="PIRSF" id="PIRSF000521">
    <property type="entry name" value="Transaminase_4ab_Lys_Orn"/>
    <property type="match status" value="1"/>
</dbReference>
<dbReference type="InterPro" id="IPR015421">
    <property type="entry name" value="PyrdxlP-dep_Trfase_major"/>
</dbReference>
<evidence type="ECO:0000313" key="5">
    <source>
        <dbReference type="Proteomes" id="UP000712600"/>
    </source>
</evidence>
<protein>
    <submittedName>
        <fullName evidence="4">Uncharacterized protein</fullName>
    </submittedName>
</protein>
<dbReference type="Gene3D" id="3.40.640.10">
    <property type="entry name" value="Type I PLP-dependent aspartate aminotransferase-like (Major domain)"/>
    <property type="match status" value="2"/>
</dbReference>
<dbReference type="GO" id="GO:0030170">
    <property type="term" value="F:pyridoxal phosphate binding"/>
    <property type="evidence" value="ECO:0007669"/>
    <property type="project" value="InterPro"/>
</dbReference>
<dbReference type="SUPFAM" id="SSF53383">
    <property type="entry name" value="PLP-dependent transferases"/>
    <property type="match status" value="2"/>
</dbReference>
<keyword evidence="2 3" id="KW-0663">Pyridoxal phosphate</keyword>
<evidence type="ECO:0000256" key="1">
    <source>
        <dbReference type="ARBA" id="ARBA00008954"/>
    </source>
</evidence>
<dbReference type="GO" id="GO:0005739">
    <property type="term" value="C:mitochondrion"/>
    <property type="evidence" value="ECO:0007669"/>
    <property type="project" value="TreeGrafter"/>
</dbReference>
<dbReference type="InterPro" id="IPR015422">
    <property type="entry name" value="PyrdxlP-dep_Trfase_small"/>
</dbReference>
<organism evidence="4 5">
    <name type="scientific">Brassica cretica</name>
    <name type="common">Mustard</name>
    <dbReference type="NCBI Taxonomy" id="69181"/>
    <lineage>
        <taxon>Eukaryota</taxon>
        <taxon>Viridiplantae</taxon>
        <taxon>Streptophyta</taxon>
        <taxon>Embryophyta</taxon>
        <taxon>Tracheophyta</taxon>
        <taxon>Spermatophyta</taxon>
        <taxon>Magnoliopsida</taxon>
        <taxon>eudicotyledons</taxon>
        <taxon>Gunneridae</taxon>
        <taxon>Pentapetalae</taxon>
        <taxon>rosids</taxon>
        <taxon>malvids</taxon>
        <taxon>Brassicales</taxon>
        <taxon>Brassicaceae</taxon>
        <taxon>Brassiceae</taxon>
        <taxon>Brassica</taxon>
    </lineage>
</organism>
<comment type="similarity">
    <text evidence="1 3">Belongs to the class-III pyridoxal-phosphate-dependent aminotransferase family.</text>
</comment>
<evidence type="ECO:0000256" key="2">
    <source>
        <dbReference type="ARBA" id="ARBA00022898"/>
    </source>
</evidence>
<dbReference type="PANTHER" id="PTHR45688:SF11">
    <property type="entry name" value="ALANINE--GLYOXYLATE AMINOTRANSFERASE 2 HOMOLOG 3, MITOCHONDRIAL"/>
    <property type="match status" value="1"/>
</dbReference>
<dbReference type="GO" id="GO:0008483">
    <property type="term" value="F:transaminase activity"/>
    <property type="evidence" value="ECO:0007669"/>
    <property type="project" value="InterPro"/>
</dbReference>
<dbReference type="InterPro" id="IPR015424">
    <property type="entry name" value="PyrdxlP-dep_Trfase"/>
</dbReference>
<evidence type="ECO:0000313" key="4">
    <source>
        <dbReference type="EMBL" id="KAF3510799.1"/>
    </source>
</evidence>
<proteinExistence type="inferred from homology"/>
<dbReference type="Gene3D" id="3.90.1150.10">
    <property type="entry name" value="Aspartate Aminotransferase, domain 1"/>
    <property type="match status" value="2"/>
</dbReference>
<accession>A0A8S9P5L5</accession>
<evidence type="ECO:0000256" key="3">
    <source>
        <dbReference type="RuleBase" id="RU003560"/>
    </source>
</evidence>
<dbReference type="InterPro" id="IPR049704">
    <property type="entry name" value="Aminotrans_3_PPA_site"/>
</dbReference>
<dbReference type="CDD" id="cd00610">
    <property type="entry name" value="OAT_like"/>
    <property type="match status" value="1"/>
</dbReference>
<sequence length="513" mass="56208">MRMLATAVNTLLKRENSLLQRHGFAHVVAQRTNSVHQTETKVPKIPPFSYSPPPYDGPSNAEIIAKRREFLSPALFHFYNTPLNIVEGKKQYVFDETARRYLDAFGGIATVSCGHSHPEIVESVIKQLKLIQHSTTLYLNHTISDFAEALVSTLPGDLKVVFFTNSGTEANELAMMMARLYTGCNDVVSLRNSYHGNAAATMGATAQSNWKFNVVQFQLLSGLYTGCNDVVSLRNSYHGNAAATMGATAQSNWKFNVVQSGVHHAINPDPYRGIFGSDGEKYARDVHDLIQFGTSGQGVGGIVELAPGYLPAAYDIVRRAGGVCIADEVQSGFARTGTHFWGFQSHDVIPDIVTMAKGIGNGIPLGAVVTTPEIAGVLSRRFYFNTFGGNPMCTAAGHAVLRVIQEEKLQENAFLVGSHLKRRLTQLKDKYELIGDVRGRGLMLGVEFVTDRDLKTPAKLETLHLMDQMKEMGVLVGKGGFYGNVFRISPPLCFTLNDADFLVDVMDHALSKM</sequence>
<comment type="caution">
    <text evidence="4">The sequence shown here is derived from an EMBL/GenBank/DDBJ whole genome shotgun (WGS) entry which is preliminary data.</text>
</comment>
<name>A0A8S9P5L5_BRACR</name>
<dbReference type="InterPro" id="IPR005814">
    <property type="entry name" value="Aminotrans_3"/>
</dbReference>
<dbReference type="EMBL" id="QGKX02001521">
    <property type="protein sequence ID" value="KAF3510799.1"/>
    <property type="molecule type" value="Genomic_DNA"/>
</dbReference>
<gene>
    <name evidence="4" type="ORF">F2Q69_00003192</name>
</gene>
<dbReference type="PANTHER" id="PTHR45688">
    <property type="match status" value="1"/>
</dbReference>